<dbReference type="GO" id="GO:0009236">
    <property type="term" value="P:cobalamin biosynthetic process"/>
    <property type="evidence" value="ECO:0007669"/>
    <property type="project" value="UniProtKB-UniRule"/>
</dbReference>
<feature type="domain" description="Cobalamin adenosyltransferase-like" evidence="5">
    <location>
        <begin position="12"/>
        <end position="166"/>
    </location>
</feature>
<evidence type="ECO:0000313" key="7">
    <source>
        <dbReference type="Proteomes" id="UP000034917"/>
    </source>
</evidence>
<dbReference type="EMBL" id="LBSV01000003">
    <property type="protein sequence ID" value="KKQ26171.1"/>
    <property type="molecule type" value="Genomic_DNA"/>
</dbReference>
<sequence>MAAVTLNANMPIYTKTGDKGTTSLFGGKRVSKSDLQIEANGAVDELTSFVGLVTTKVKDKKTRQFLVSIQKDLYKIMSCLSGMKINLQYLDISIKGFEDKIDQLDKKLPRLNKFILPGGTEASAWFQILRVVCRRAERKVVAIKQYNNIIIYLNRLSDLFFTLARFYNRGREVVV</sequence>
<comment type="similarity">
    <text evidence="4">Belongs to the Cob(I)alamin adenosyltransferase family.</text>
</comment>
<evidence type="ECO:0000256" key="3">
    <source>
        <dbReference type="ARBA" id="ARBA00022840"/>
    </source>
</evidence>
<proteinExistence type="inferred from homology"/>
<comment type="pathway">
    <text evidence="4">Cofactor biosynthesis; adenosylcobalamin biosynthesis; adenosylcobalamin from cob(II)yrinate a,c-diamide: step 2/7.</text>
</comment>
<organism evidence="6 7">
    <name type="scientific">Candidatus Roizmanbacteria bacterium GW2011_GWC2_37_13</name>
    <dbReference type="NCBI Taxonomy" id="1618486"/>
    <lineage>
        <taxon>Bacteria</taxon>
        <taxon>Candidatus Roizmaniibacteriota</taxon>
    </lineage>
</organism>
<keyword evidence="3 4" id="KW-0067">ATP-binding</keyword>
<evidence type="ECO:0000313" key="6">
    <source>
        <dbReference type="EMBL" id="KKQ26171.1"/>
    </source>
</evidence>
<dbReference type="AlphaFoldDB" id="A0A0G0JDC6"/>
<dbReference type="PATRIC" id="fig|1618486.3.peg.290"/>
<accession>A0A0G0JDC6</accession>
<dbReference type="UniPathway" id="UPA00148">
    <property type="reaction ID" value="UER00233"/>
</dbReference>
<reference evidence="6 7" key="1">
    <citation type="journal article" date="2015" name="Nature">
        <title>rRNA introns, odd ribosomes, and small enigmatic genomes across a large radiation of phyla.</title>
        <authorList>
            <person name="Brown C.T."/>
            <person name="Hug L.A."/>
            <person name="Thomas B.C."/>
            <person name="Sharon I."/>
            <person name="Castelle C.J."/>
            <person name="Singh A."/>
            <person name="Wilkins M.J."/>
            <person name="Williams K.H."/>
            <person name="Banfield J.F."/>
        </authorList>
    </citation>
    <scope>NUCLEOTIDE SEQUENCE [LARGE SCALE GENOMIC DNA]</scope>
</reference>
<comment type="caution">
    <text evidence="6">The sequence shown here is derived from an EMBL/GenBank/DDBJ whole genome shotgun (WGS) entry which is preliminary data.</text>
</comment>
<keyword evidence="2 4" id="KW-0547">Nucleotide-binding</keyword>
<dbReference type="SUPFAM" id="SSF89028">
    <property type="entry name" value="Cobalamin adenosyltransferase-like"/>
    <property type="match status" value="1"/>
</dbReference>
<dbReference type="GO" id="GO:0008817">
    <property type="term" value="F:corrinoid adenosyltransferase activity"/>
    <property type="evidence" value="ECO:0007669"/>
    <property type="project" value="UniProtKB-UniRule"/>
</dbReference>
<keyword evidence="1 4" id="KW-0808">Transferase</keyword>
<keyword evidence="4" id="KW-0169">Cobalamin biosynthesis</keyword>
<dbReference type="Pfam" id="PF01923">
    <property type="entry name" value="Cob_adeno_trans"/>
    <property type="match status" value="1"/>
</dbReference>
<dbReference type="EC" id="2.5.1.17" evidence="4"/>
<dbReference type="PANTHER" id="PTHR12213">
    <property type="entry name" value="CORRINOID ADENOSYLTRANSFERASE"/>
    <property type="match status" value="1"/>
</dbReference>
<evidence type="ECO:0000259" key="5">
    <source>
        <dbReference type="Pfam" id="PF01923"/>
    </source>
</evidence>
<evidence type="ECO:0000256" key="1">
    <source>
        <dbReference type="ARBA" id="ARBA00022679"/>
    </source>
</evidence>
<comment type="catalytic activity">
    <reaction evidence="4">
        <text>2 cob(II)yrinate a,c diamide + reduced [electron-transfer flavoprotein] + 2 ATP = 2 adenosylcob(III)yrinate a,c-diamide + 2 triphosphate + oxidized [electron-transfer flavoprotein] + 3 H(+)</text>
        <dbReference type="Rhea" id="RHEA:11528"/>
        <dbReference type="Rhea" id="RHEA-COMP:10685"/>
        <dbReference type="Rhea" id="RHEA-COMP:10686"/>
        <dbReference type="ChEBI" id="CHEBI:15378"/>
        <dbReference type="ChEBI" id="CHEBI:18036"/>
        <dbReference type="ChEBI" id="CHEBI:30616"/>
        <dbReference type="ChEBI" id="CHEBI:57692"/>
        <dbReference type="ChEBI" id="CHEBI:58307"/>
        <dbReference type="ChEBI" id="CHEBI:58503"/>
        <dbReference type="ChEBI" id="CHEBI:58537"/>
        <dbReference type="EC" id="2.5.1.17"/>
    </reaction>
</comment>
<dbReference type="InterPro" id="IPR029499">
    <property type="entry name" value="PduO-typ"/>
</dbReference>
<evidence type="ECO:0000256" key="4">
    <source>
        <dbReference type="RuleBase" id="RU366026"/>
    </source>
</evidence>
<gene>
    <name evidence="6" type="ORF">US40_C0003G0023</name>
</gene>
<comment type="catalytic activity">
    <reaction evidence="4">
        <text>2 cob(II)alamin + reduced [electron-transfer flavoprotein] + 2 ATP = 2 adenosylcob(III)alamin + 2 triphosphate + oxidized [electron-transfer flavoprotein] + 3 H(+)</text>
        <dbReference type="Rhea" id="RHEA:28671"/>
        <dbReference type="Rhea" id="RHEA-COMP:10685"/>
        <dbReference type="Rhea" id="RHEA-COMP:10686"/>
        <dbReference type="ChEBI" id="CHEBI:15378"/>
        <dbReference type="ChEBI" id="CHEBI:16304"/>
        <dbReference type="ChEBI" id="CHEBI:18036"/>
        <dbReference type="ChEBI" id="CHEBI:18408"/>
        <dbReference type="ChEBI" id="CHEBI:30616"/>
        <dbReference type="ChEBI" id="CHEBI:57692"/>
        <dbReference type="ChEBI" id="CHEBI:58307"/>
        <dbReference type="EC" id="2.5.1.17"/>
    </reaction>
</comment>
<dbReference type="Proteomes" id="UP000034917">
    <property type="component" value="Unassembled WGS sequence"/>
</dbReference>
<dbReference type="GO" id="GO:0005524">
    <property type="term" value="F:ATP binding"/>
    <property type="evidence" value="ECO:0007669"/>
    <property type="project" value="UniProtKB-UniRule"/>
</dbReference>
<evidence type="ECO:0000256" key="2">
    <source>
        <dbReference type="ARBA" id="ARBA00022741"/>
    </source>
</evidence>
<protein>
    <recommendedName>
        <fullName evidence="4">Corrinoid adenosyltransferase</fullName>
        <ecNumber evidence="4">2.5.1.17</ecNumber>
    </recommendedName>
    <alternativeName>
        <fullName evidence="4">Cob(II)alamin adenosyltransferase</fullName>
    </alternativeName>
    <alternativeName>
        <fullName evidence="4">Cob(II)yrinic acid a,c-diamide adenosyltransferase</fullName>
    </alternativeName>
    <alternativeName>
        <fullName evidence="4">Cobinamide/cobalamin adenosyltransferase</fullName>
    </alternativeName>
</protein>
<dbReference type="NCBIfam" id="TIGR00636">
    <property type="entry name" value="PduO_Nterm"/>
    <property type="match status" value="1"/>
</dbReference>
<dbReference type="InterPro" id="IPR036451">
    <property type="entry name" value="CblAdoTrfase-like_sf"/>
</dbReference>
<dbReference type="PANTHER" id="PTHR12213:SF0">
    <property type="entry name" value="CORRINOID ADENOSYLTRANSFERASE MMAB"/>
    <property type="match status" value="1"/>
</dbReference>
<dbReference type="InterPro" id="IPR016030">
    <property type="entry name" value="CblAdoTrfase-like"/>
</dbReference>
<name>A0A0G0JDC6_9BACT</name>
<dbReference type="Gene3D" id="1.20.1200.10">
    <property type="entry name" value="Cobalamin adenosyltransferase-like"/>
    <property type="match status" value="1"/>
</dbReference>